<proteinExistence type="predicted"/>
<keyword evidence="2 3" id="KW-0040">ANK repeat</keyword>
<dbReference type="EMBL" id="BRXU01000023">
    <property type="protein sequence ID" value="GLC58661.1"/>
    <property type="molecule type" value="Genomic_DNA"/>
</dbReference>
<comment type="caution">
    <text evidence="5">The sequence shown here is derived from an EMBL/GenBank/DDBJ whole genome shotgun (WGS) entry which is preliminary data.</text>
</comment>
<dbReference type="InterPro" id="IPR002110">
    <property type="entry name" value="Ankyrin_rpt"/>
</dbReference>
<gene>
    <name evidence="5" type="primary">PLESTB001797</name>
    <name evidence="6" type="synonym">PLESTB002072</name>
    <name evidence="5" type="ORF">PLESTB_001258900</name>
    <name evidence="6" type="ORF">PLESTB_001385500</name>
</gene>
<dbReference type="SMART" id="SM00248">
    <property type="entry name" value="ANK"/>
    <property type="match status" value="14"/>
</dbReference>
<feature type="compositionally biased region" description="Basic and acidic residues" evidence="4">
    <location>
        <begin position="17"/>
        <end position="32"/>
    </location>
</feature>
<dbReference type="PROSITE" id="PS50297">
    <property type="entry name" value="ANK_REP_REGION"/>
    <property type="match status" value="4"/>
</dbReference>
<name>A0A9W6F649_9CHLO</name>
<feature type="compositionally biased region" description="Acidic residues" evidence="4">
    <location>
        <begin position="789"/>
        <end position="801"/>
    </location>
</feature>
<dbReference type="Pfam" id="PF00023">
    <property type="entry name" value="Ank"/>
    <property type="match status" value="1"/>
</dbReference>
<reference evidence="5 7" key="2">
    <citation type="journal article" date="2023" name="Commun. Biol.">
        <title>Reorganization of the ancestral sex-determining regions during the evolution of trioecy in Pleodorina starrii.</title>
        <authorList>
            <person name="Takahashi K."/>
            <person name="Suzuki S."/>
            <person name="Kawai-Toyooka H."/>
            <person name="Yamamoto K."/>
            <person name="Hamaji T."/>
            <person name="Ootsuki R."/>
            <person name="Yamaguchi H."/>
            <person name="Kawachi M."/>
            <person name="Higashiyama T."/>
            <person name="Nozaki H."/>
        </authorList>
    </citation>
    <scope>NUCLEOTIDE SEQUENCE [LARGE SCALE GENOMIC DNA]</scope>
    <source>
        <strain evidence="5 7">NIES-4479</strain>
    </source>
</reference>
<feature type="region of interest" description="Disordered" evidence="4">
    <location>
        <begin position="1058"/>
        <end position="1079"/>
    </location>
</feature>
<keyword evidence="7" id="KW-1185">Reference proteome</keyword>
<protein>
    <submittedName>
        <fullName evidence="5">Uncharacterized protein</fullName>
    </submittedName>
</protein>
<dbReference type="Gene3D" id="1.25.40.20">
    <property type="entry name" value="Ankyrin repeat-containing domain"/>
    <property type="match status" value="6"/>
</dbReference>
<feature type="compositionally biased region" description="Polar residues" evidence="4">
    <location>
        <begin position="558"/>
        <end position="567"/>
    </location>
</feature>
<evidence type="ECO:0000256" key="2">
    <source>
        <dbReference type="ARBA" id="ARBA00023043"/>
    </source>
</evidence>
<feature type="region of interest" description="Disordered" evidence="4">
    <location>
        <begin position="1"/>
        <end position="32"/>
    </location>
</feature>
<feature type="compositionally biased region" description="Polar residues" evidence="4">
    <location>
        <begin position="1106"/>
        <end position="1125"/>
    </location>
</feature>
<organism evidence="5 7">
    <name type="scientific">Pleodorina starrii</name>
    <dbReference type="NCBI Taxonomy" id="330485"/>
    <lineage>
        <taxon>Eukaryota</taxon>
        <taxon>Viridiplantae</taxon>
        <taxon>Chlorophyta</taxon>
        <taxon>core chlorophytes</taxon>
        <taxon>Chlorophyceae</taxon>
        <taxon>CS clade</taxon>
        <taxon>Chlamydomonadales</taxon>
        <taxon>Volvocaceae</taxon>
        <taxon>Pleodorina</taxon>
    </lineage>
</organism>
<feature type="region of interest" description="Disordered" evidence="4">
    <location>
        <begin position="902"/>
        <end position="926"/>
    </location>
</feature>
<feature type="repeat" description="ANK" evidence="3">
    <location>
        <begin position="105"/>
        <end position="137"/>
    </location>
</feature>
<feature type="repeat" description="ANK" evidence="3">
    <location>
        <begin position="1562"/>
        <end position="1590"/>
    </location>
</feature>
<dbReference type="PRINTS" id="PR01415">
    <property type="entry name" value="ANKYRIN"/>
</dbReference>
<evidence type="ECO:0000313" key="5">
    <source>
        <dbReference type="EMBL" id="GLC57734.1"/>
    </source>
</evidence>
<evidence type="ECO:0000313" key="7">
    <source>
        <dbReference type="Proteomes" id="UP001165080"/>
    </source>
</evidence>
<dbReference type="PANTHER" id="PTHR24198:SF165">
    <property type="entry name" value="ANKYRIN REPEAT-CONTAINING PROTEIN-RELATED"/>
    <property type="match status" value="1"/>
</dbReference>
<dbReference type="Pfam" id="PF12796">
    <property type="entry name" value="Ank_2"/>
    <property type="match status" value="3"/>
</dbReference>
<feature type="compositionally biased region" description="Low complexity" evidence="4">
    <location>
        <begin position="980"/>
        <end position="997"/>
    </location>
</feature>
<dbReference type="OrthoDB" id="5314041at2759"/>
<dbReference type="Proteomes" id="UP001165080">
    <property type="component" value="Unassembled WGS sequence"/>
</dbReference>
<feature type="region of interest" description="Disordered" evidence="4">
    <location>
        <begin position="746"/>
        <end position="804"/>
    </location>
</feature>
<dbReference type="PANTHER" id="PTHR24198">
    <property type="entry name" value="ANKYRIN REPEAT AND PROTEIN KINASE DOMAIN-CONTAINING PROTEIN"/>
    <property type="match status" value="1"/>
</dbReference>
<feature type="repeat" description="ANK" evidence="3">
    <location>
        <begin position="304"/>
        <end position="336"/>
    </location>
</feature>
<dbReference type="InterPro" id="IPR036770">
    <property type="entry name" value="Ankyrin_rpt-contain_sf"/>
</dbReference>
<feature type="repeat" description="ANK" evidence="3">
    <location>
        <begin position="337"/>
        <end position="360"/>
    </location>
</feature>
<evidence type="ECO:0000256" key="3">
    <source>
        <dbReference type="PROSITE-ProRule" id="PRU00023"/>
    </source>
</evidence>
<evidence type="ECO:0000256" key="4">
    <source>
        <dbReference type="SAM" id="MobiDB-lite"/>
    </source>
</evidence>
<feature type="repeat" description="ANK" evidence="3">
    <location>
        <begin position="72"/>
        <end position="104"/>
    </location>
</feature>
<accession>A0A9W6F649</accession>
<feature type="compositionally biased region" description="Low complexity" evidence="4">
    <location>
        <begin position="905"/>
        <end position="915"/>
    </location>
</feature>
<dbReference type="EMBL" id="BRXU01000019">
    <property type="protein sequence ID" value="GLC57734.1"/>
    <property type="molecule type" value="Genomic_DNA"/>
</dbReference>
<dbReference type="PROSITE" id="PS50088">
    <property type="entry name" value="ANK_REPEAT"/>
    <property type="match status" value="7"/>
</dbReference>
<feature type="region of interest" description="Disordered" evidence="4">
    <location>
        <begin position="955"/>
        <end position="1046"/>
    </location>
</feature>
<evidence type="ECO:0000256" key="1">
    <source>
        <dbReference type="ARBA" id="ARBA00022737"/>
    </source>
</evidence>
<dbReference type="SUPFAM" id="SSF48403">
    <property type="entry name" value="Ankyrin repeat"/>
    <property type="match status" value="3"/>
</dbReference>
<sequence>MGAGCCKADVELNPDNTPKDPQTKEQRKEDGKELRRAALAADWALMRTLLRRMPLRQICSGAGKDEAGEDDLGNTALHYSVSINHMRGVKKLLRYGMPPHLVNKAGKTPLHMALEAGKLKAAKALLDKSMEASKTAQNPPKSLIINAQDSKGVTPLLTVVAAGRLKLAREVLGICKELEMRIDYDVVDSEGNSLVLFAAKWGWFDELATWIDHLTNPRKILNVLNKEGETVLGHVLMFRASGLLEKERALKLVTRLIELGALPKLPSFKEKVPLINLAAAADDKSIYDLLSSKGAQPLNARDVLGRSPLHYAAAKGARSMAAEMLQAGIKAYTVDLQGNTPLHLAAMRGQEAMVPLLLEKADKKDKALLTPNKSGLTAYHLALRSGPDDRAQRNSLALIEQLGERFTTPVLGPKKKVVDTPLMLAIQGHQDRVVKALLQKGMSPNERNAAGELPLARVLRCATSATYDNDSAIFDQLMAAGADMSAASETSHPLLALCKNNLSRFAEKVVGVLSERFRGQLNWDKRDDKGYTPLALAAFHDNAWLVRYLIDEIKVDPNSESQRSSPTAPEVVGTTGGLCSSKPITRPGTVPGQTPLMCAAKGASVAAVQLLLNRGADVHTVDSEGRTALQHALQLDKAGSLQVAAALLRSGAHPARGVRADGGQWRPCTDLVGEYWPHRAVRYGVSSFLALWAERGGELDSLLATTADDADDMPGAEIKVEEKTDFLDILPNRVNNIVEAEDEELVDEYNGEDSEQAAAGEDIEGDRTTGAARPVAEGVEAAIASPGDSSEDDCGEEEEEGQGGGDELAALVASGEVESFYEGPTPGQILRWRRRGMQWWDEFWVDRDSLPDMDLEDDPHWEDKYTLCEEGDEWIDEEDVEEEIWERVRAEQRSIANAVRRAREATAAAEQQQQQHPREGADDEGAVTEALLTRVSSGLAHKLFRHRLPNAAVPAEATSGADEGTFASGSPTKWLRRKSSNSMSSASSSPAAADSSPAGPPMTPGSATTTTATTASSSPGASFSSRKAPSPATPAASALSPLRKSSPVAAAALATVATTPAGGGRRSPLKAAAAGPGPVAEAREDLAVVDLEAVSPAAGAGAGRRSQPQPQGSNGNRSLRFQQQPAARGTAANPDSAYIPDPVPQRIVSMGRSQSSKSASSGSSSAASFGKASTAAKAAVAGMGAALQQGGVTGGVNAVLSGGSAALGKSFASIKGKLTAGVSGERLYGNEPYYQPDTLYDGLPRYMDVPTKPFPDAKYDKYVSDLEARVKSYKIKDEKRLEGADLRARNITWYNKSMSPAEYPLKPGKWKSIQRMSAKAVEQARQRRPLKPGEKPQIRKKKVWFGLPNMPSRPELSLTSPLVYAVRLGRVKCVEVLLRVGGGSELVDVPDGHGVTPLSYAMYLLARDRHNKALQQMVDLLLVARPRVDTNELWSGYLRPRMDKQLAALQAAEAGSKGGEGGFSKADKQTLKDLRMMASLFQSQGGASPAHPSPPNYAKLFPSLLNPLILGSLLGDVGRLTYMVQQLGADPNAAWVWLPDIPSYFQGMLEKQLSRCNSRCGPLHVAVCLKQYDVVRSLLDLGFDPNVTGEEYSGDCLKDAAKRAKLAAERRKEVEERKEVAASFNPYKRLWADRPSTLKTLLAGAKRLIASIQIPGFGRPHPWLSPLHLSCRLGQPDITFLLIKRGAAVNGGAASAFASKSPLEEALMYARENAQAYGTSSDRTTYNHILEEACLHRSGRMAGVITEASKQQADAHAALVQQLKAHAERLVAKGVKGKNGKPVTMVDLLAAIRAFEVAGLATYDPASLKYIPVPGANAAVLESKAMKLYSDVMAMMDPVKGAIKAVTLAAKIIIKILLDMMKRPIAYYDPALACAHVMLHFRAPLNMSEKQTGILIRDVLDNSNTLAESSNRRLSPYRWLGIDPATVQDTVWVKSVVNKISVLKANVEYGYMAMDMALSYKEYDKAKKKFMSQVESSIFNIGASSITPHYMRKVLEEIMSSSAAVSKGGGGRAGAAAGGGAGWTPGSLEALLDAMFEQYCTVSANRGKQPGEPPATDAELDQAARDLLPAWLLTAPPPPSAADGAAAPEVVITGQSSRQDVKTFLIKRFVRYTVAGAQPQQYLAPPVPPNMVDLVLQSNDLKHEKPAIPEDALAAVQPTQNDITDADVCTAVVRAHNTLLVQRVQSQSEALRLRTQARQAAAEARRALSRQAGKVSAAVSAQLALAGMTSGQLAFEEGPIFEAAIVDPMWEAAVALLGGSPGVRAMMARLRAAAVSADIPNIPDPLALVKEVLAANPAGEKPDPLAQGPDSLLDGFESQLGRPFPARLRVELARTLSSGGSRGSEGDPEAFLGTISKNMSQLVEAAQAVSDAAGALALLESRFGPRVVPMFRALGQMVGEGGVELPSLDPESLLGEMAEEIGKRGSDAVADVWERRLGKVLPEDVRAEVEKGARDFAEQISKAYAEGGLSAVMANFGDVTSDAAARAGDIVEGGLDRVQSLMEGGMDKMTTAASQLLDGNVSCLLDENGCLALPLPKKLMSGRMGQAVAGALTAAMPGGAADVLDRAAAAGQSVSDATQQVLTDGLAAIDEGQRAMEAALSGGDFTSLAALTKGRMAAMVSGSAALALQSLLADFRSQLTAQGGDVMDAMTASLDRLVNEMQASLEAALAKTQRLAEGVMSAVNGEGWGALAEVLGMDAEQLMDSLKGPEALREGAVAALEALRNGADAGLLDSAGQLLENGVAGDALANGLGAITRSPAARSLLGGFVQRQLLSPKAREQAASTLRELDTASEQFSLGVDLDLSVDVAALFEEQEQFREVLMTMLEMLNIDEMF</sequence>
<feature type="region of interest" description="Disordered" evidence="4">
    <location>
        <begin position="1097"/>
        <end position="1143"/>
    </location>
</feature>
<feature type="compositionally biased region" description="Acidic residues" evidence="4">
    <location>
        <begin position="746"/>
        <end position="755"/>
    </location>
</feature>
<feature type="repeat" description="ANK" evidence="3">
    <location>
        <begin position="420"/>
        <end position="449"/>
    </location>
</feature>
<evidence type="ECO:0000313" key="6">
    <source>
        <dbReference type="EMBL" id="GLC58661.1"/>
    </source>
</evidence>
<feature type="region of interest" description="Disordered" evidence="4">
    <location>
        <begin position="557"/>
        <end position="585"/>
    </location>
</feature>
<feature type="compositionally biased region" description="Low complexity" evidence="4">
    <location>
        <begin position="1004"/>
        <end position="1046"/>
    </location>
</feature>
<reference evidence="5" key="1">
    <citation type="submission" date="2022-08" db="EMBL/GenBank/DDBJ databases">
        <authorList>
            <person name="Takahashi K."/>
            <person name="Suzuki S."/>
            <person name="Kawachi M."/>
            <person name="Higashiyama T."/>
            <person name="Nozaki H."/>
        </authorList>
    </citation>
    <scope>NUCLEOTIDE SEQUENCE</scope>
    <source>
        <strain evidence="5">NIES-4479</strain>
    </source>
</reference>
<feature type="repeat" description="ANK" evidence="3">
    <location>
        <begin position="591"/>
        <end position="623"/>
    </location>
</feature>
<keyword evidence="1" id="KW-0677">Repeat</keyword>